<dbReference type="RefSeq" id="WP_076344778.1">
    <property type="nucleotide sequence ID" value="NZ_CP019082.1"/>
</dbReference>
<organism evidence="3 4">
    <name type="scientific">Paludisphaera borealis</name>
    <dbReference type="NCBI Taxonomy" id="1387353"/>
    <lineage>
        <taxon>Bacteria</taxon>
        <taxon>Pseudomonadati</taxon>
        <taxon>Planctomycetota</taxon>
        <taxon>Planctomycetia</taxon>
        <taxon>Isosphaerales</taxon>
        <taxon>Isosphaeraceae</taxon>
        <taxon>Paludisphaera</taxon>
    </lineage>
</organism>
<feature type="signal peptide" evidence="1">
    <location>
        <begin position="1"/>
        <end position="34"/>
    </location>
</feature>
<evidence type="ECO:0000313" key="4">
    <source>
        <dbReference type="Proteomes" id="UP000186309"/>
    </source>
</evidence>
<accession>A0A1U7CMT5</accession>
<dbReference type="Proteomes" id="UP000186309">
    <property type="component" value="Chromosome"/>
</dbReference>
<dbReference type="KEGG" id="pbor:BSF38_01731"/>
<name>A0A1U7CMT5_9BACT</name>
<evidence type="ECO:0000313" key="3">
    <source>
        <dbReference type="EMBL" id="APW60264.1"/>
    </source>
</evidence>
<protein>
    <submittedName>
        <fullName evidence="3">PEP-CTERM sorting domain-containing protein</fullName>
    </submittedName>
</protein>
<keyword evidence="4" id="KW-1185">Reference proteome</keyword>
<proteinExistence type="predicted"/>
<evidence type="ECO:0000256" key="1">
    <source>
        <dbReference type="SAM" id="SignalP"/>
    </source>
</evidence>
<dbReference type="InterPro" id="IPR013424">
    <property type="entry name" value="Ice-binding_C"/>
</dbReference>
<feature type="domain" description="Ice-binding protein C-terminal" evidence="2">
    <location>
        <begin position="166"/>
        <end position="188"/>
    </location>
</feature>
<dbReference type="AlphaFoldDB" id="A0A1U7CMT5"/>
<feature type="chain" id="PRO_5013160328" evidence="1">
    <location>
        <begin position="35"/>
        <end position="196"/>
    </location>
</feature>
<dbReference type="EMBL" id="CP019082">
    <property type="protein sequence ID" value="APW60264.1"/>
    <property type="molecule type" value="Genomic_DNA"/>
</dbReference>
<gene>
    <name evidence="3" type="ORF">BSF38_01731</name>
</gene>
<keyword evidence="1" id="KW-0732">Signal</keyword>
<evidence type="ECO:0000259" key="2">
    <source>
        <dbReference type="Pfam" id="PF07589"/>
    </source>
</evidence>
<reference evidence="4" key="1">
    <citation type="submission" date="2016-12" db="EMBL/GenBank/DDBJ databases">
        <title>Comparative genomics of four Isosphaeraceae planctomycetes: a common pool of plasmids and glycoside hydrolase genes.</title>
        <authorList>
            <person name="Ivanova A."/>
        </authorList>
    </citation>
    <scope>NUCLEOTIDE SEQUENCE [LARGE SCALE GENOMIC DNA]</scope>
    <source>
        <strain evidence="4">PX4</strain>
    </source>
</reference>
<dbReference type="NCBIfam" id="TIGR02595">
    <property type="entry name" value="PEP_CTERM"/>
    <property type="match status" value="1"/>
</dbReference>
<dbReference type="Pfam" id="PF07589">
    <property type="entry name" value="PEP-CTERM"/>
    <property type="match status" value="1"/>
</dbReference>
<dbReference type="OrthoDB" id="9923932at2"/>
<sequence length="196" mass="21355">MDATQQTLQPRPTRWTPVVFVAVGLALSAADAQATPLRTFGAMRGSQELLQASAVVTPTLPNAWNLFLSTGPEVWATSQSPAFTIPVRRSIFQILNGDPASIAANPMIDYLIWRRDLNPLRFDRYHPYLGRLLAPLTLDPPTSVPVAPEVEPPITPLAPLETLPPSVPEPSSLLLIGLVSAWGLLRRRSRTTPAPK</sequence>